<comment type="caution">
    <text evidence="2">The sequence shown here is derived from an EMBL/GenBank/DDBJ whole genome shotgun (WGS) entry which is preliminary data.</text>
</comment>
<evidence type="ECO:0000259" key="1">
    <source>
        <dbReference type="Pfam" id="PF02470"/>
    </source>
</evidence>
<dbReference type="PANTHER" id="PTHR33371:SF16">
    <property type="entry name" value="MCE-FAMILY PROTEIN MCE3F"/>
    <property type="match status" value="1"/>
</dbReference>
<reference evidence="2 3" key="1">
    <citation type="submission" date="2019-05" db="EMBL/GenBank/DDBJ databases">
        <authorList>
            <person name="Lee S.D."/>
        </authorList>
    </citation>
    <scope>NUCLEOTIDE SEQUENCE [LARGE SCALE GENOMIC DNA]</scope>
    <source>
        <strain evidence="2 3">YC2-7</strain>
    </source>
</reference>
<dbReference type="EMBL" id="VCQU01000007">
    <property type="protein sequence ID" value="NMN97436.1"/>
    <property type="molecule type" value="Genomic_DNA"/>
</dbReference>
<feature type="domain" description="Mce/MlaD" evidence="1">
    <location>
        <begin position="36"/>
        <end position="110"/>
    </location>
</feature>
<gene>
    <name evidence="2" type="ORF">FGL95_20575</name>
</gene>
<accession>A0A848KI24</accession>
<reference evidence="2 3" key="2">
    <citation type="submission" date="2020-06" db="EMBL/GenBank/DDBJ databases">
        <title>Antribacter stalactiti gen. nov., sp. nov., a new member of the family Nacardiaceae isolated from a cave.</title>
        <authorList>
            <person name="Kim I.S."/>
        </authorList>
    </citation>
    <scope>NUCLEOTIDE SEQUENCE [LARGE SCALE GENOMIC DNA]</scope>
    <source>
        <strain evidence="2 3">YC2-7</strain>
    </source>
</reference>
<dbReference type="GO" id="GO:0005576">
    <property type="term" value="C:extracellular region"/>
    <property type="evidence" value="ECO:0007669"/>
    <property type="project" value="TreeGrafter"/>
</dbReference>
<organism evidence="2 3">
    <name type="scientific">Antrihabitans stalactiti</name>
    <dbReference type="NCBI Taxonomy" id="2584121"/>
    <lineage>
        <taxon>Bacteria</taxon>
        <taxon>Bacillati</taxon>
        <taxon>Actinomycetota</taxon>
        <taxon>Actinomycetes</taxon>
        <taxon>Mycobacteriales</taxon>
        <taxon>Nocardiaceae</taxon>
        <taxon>Antrihabitans</taxon>
    </lineage>
</organism>
<dbReference type="InterPro" id="IPR003399">
    <property type="entry name" value="Mce/MlaD"/>
</dbReference>
<dbReference type="Proteomes" id="UP000535543">
    <property type="component" value="Unassembled WGS sequence"/>
</dbReference>
<evidence type="ECO:0000313" key="3">
    <source>
        <dbReference type="Proteomes" id="UP000535543"/>
    </source>
</evidence>
<evidence type="ECO:0000313" key="2">
    <source>
        <dbReference type="EMBL" id="NMN97436.1"/>
    </source>
</evidence>
<dbReference type="AlphaFoldDB" id="A0A848KI24"/>
<dbReference type="PANTHER" id="PTHR33371">
    <property type="entry name" value="INTERMEMBRANE PHOSPHOLIPID TRANSPORT SYSTEM BINDING PROTEIN MLAD-RELATED"/>
    <property type="match status" value="1"/>
</dbReference>
<dbReference type="Pfam" id="PF02470">
    <property type="entry name" value="MlaD"/>
    <property type="match status" value="1"/>
</dbReference>
<name>A0A848KI24_9NOCA</name>
<protein>
    <submittedName>
        <fullName evidence="2">MCE family protein</fullName>
    </submittedName>
</protein>
<sequence length="314" mass="33155">MKIPASVSLALLAVTTVVEVGYLTVGVLDIDPRKDYNEVTVELTTSGGLMDTSQVLLRGLKVGKVAAIAVTEHGLAATLKLDAAYDIPLDSEVRIANLSAAGEQYLEFRPVSASGPFVTDGTVIPSSQVKSTVTVSDVLSKVNALTEQIKPDALQSIVDALTQGIADAGPEIANVANAGLLIAQTLKDKRDEIVRIYVNAQTLGANVAGYGPVLTELSSDIVNATPELLHFLRALKPYADVSDGVWQEPIGHVVDKLNEYITTLSPDLAFIATVVKPATAQLRPLRLDLGSLMEILLRAFPADGPARVAVSIPK</sequence>
<keyword evidence="3" id="KW-1185">Reference proteome</keyword>
<dbReference type="RefSeq" id="WP_169590300.1">
    <property type="nucleotide sequence ID" value="NZ_VCQU01000007.1"/>
</dbReference>
<proteinExistence type="predicted"/>
<dbReference type="InterPro" id="IPR052336">
    <property type="entry name" value="MlaD_Phospholipid_Transporter"/>
</dbReference>